<keyword evidence="7" id="KW-1185">Reference proteome</keyword>
<dbReference type="Gene3D" id="6.10.140.2220">
    <property type="match status" value="1"/>
</dbReference>
<keyword evidence="3" id="KW-0862">Zinc</keyword>
<comment type="caution">
    <text evidence="6">The sequence shown here is derived from an EMBL/GenBank/DDBJ whole genome shotgun (WGS) entry which is preliminary data.</text>
</comment>
<dbReference type="Pfam" id="PF01753">
    <property type="entry name" value="zf-MYND"/>
    <property type="match status" value="1"/>
</dbReference>
<evidence type="ECO:0000256" key="3">
    <source>
        <dbReference type="ARBA" id="ARBA00022833"/>
    </source>
</evidence>
<dbReference type="EMBL" id="JBAHYK010000473">
    <property type="protein sequence ID" value="KAL0573705.1"/>
    <property type="molecule type" value="Genomic_DNA"/>
</dbReference>
<organism evidence="6 7">
    <name type="scientific">Marasmius crinis-equi</name>
    <dbReference type="NCBI Taxonomy" id="585013"/>
    <lineage>
        <taxon>Eukaryota</taxon>
        <taxon>Fungi</taxon>
        <taxon>Dikarya</taxon>
        <taxon>Basidiomycota</taxon>
        <taxon>Agaricomycotina</taxon>
        <taxon>Agaricomycetes</taxon>
        <taxon>Agaricomycetidae</taxon>
        <taxon>Agaricales</taxon>
        <taxon>Marasmiineae</taxon>
        <taxon>Marasmiaceae</taxon>
        <taxon>Marasmius</taxon>
    </lineage>
</organism>
<dbReference type="SUPFAM" id="SSF144232">
    <property type="entry name" value="HIT/MYND zinc finger-like"/>
    <property type="match status" value="1"/>
</dbReference>
<evidence type="ECO:0000313" key="6">
    <source>
        <dbReference type="EMBL" id="KAL0573705.1"/>
    </source>
</evidence>
<evidence type="ECO:0000256" key="4">
    <source>
        <dbReference type="PROSITE-ProRule" id="PRU00134"/>
    </source>
</evidence>
<evidence type="ECO:0000256" key="1">
    <source>
        <dbReference type="ARBA" id="ARBA00022723"/>
    </source>
</evidence>
<dbReference type="InterPro" id="IPR002893">
    <property type="entry name" value="Znf_MYND"/>
</dbReference>
<keyword evidence="1" id="KW-0479">Metal-binding</keyword>
<gene>
    <name evidence="6" type="ORF">V5O48_008248</name>
</gene>
<accession>A0ABR3FEG1</accession>
<proteinExistence type="predicted"/>
<reference evidence="6 7" key="1">
    <citation type="submission" date="2024-02" db="EMBL/GenBank/DDBJ databases">
        <title>A draft genome for the cacao thread blight pathogen Marasmius crinis-equi.</title>
        <authorList>
            <person name="Cohen S.P."/>
            <person name="Baruah I.K."/>
            <person name="Amoako-Attah I."/>
            <person name="Bukari Y."/>
            <person name="Meinhardt L.W."/>
            <person name="Bailey B.A."/>
        </authorList>
    </citation>
    <scope>NUCLEOTIDE SEQUENCE [LARGE SCALE GENOMIC DNA]</scope>
    <source>
        <strain evidence="6 7">GH-76</strain>
    </source>
</reference>
<feature type="domain" description="MYND-type" evidence="5">
    <location>
        <begin position="407"/>
        <end position="454"/>
    </location>
</feature>
<protein>
    <recommendedName>
        <fullName evidence="5">MYND-type domain-containing protein</fullName>
    </recommendedName>
</protein>
<sequence length="592" mass="67535">MLRASSCPMNNSARVIRKYLNSKPPRRPHPDKLDQKSERALLGLVELAEELHTTITPTPPIRSLTEEWESKVWPWILTWSRSILDNAYPTTVEGNDAVEMFLTAVPVLLVYPTLNPNVKYNRDATLRSVRRLLDSTPEILAVATEMWFCASEIGLSPMDVDTIATSAGLLLDSHTFESCTRDRSLTDLKITGKVGQFFERVLKSERWDIARVLVGGIPHALSQRSTMVLTIGARLTFMTTLMYLPNPPHNSDSQPHARDFTSQGGVRWTTAILARLSSPSWSDPQDPNFVFAADCVRKSLVFIFWASYHDTYAMVSALEQGLLVYIFKLREIMLNDTILDLISLHLLHRPVWIRVVKSIRKIQKLGLQTEVDAPQLYNDKWNLLKSEAMRRYALVKNLDRPRRLCGNPDCPRGLVQLDTDHYSSYFRCSGCKIETYCSRECQKSAWRAHHRYECEKARERMKSGDGWSIPTLEHRFVEHHIANDIKEHRDQILELYQEYLTAHPEDTAAPVIVLNYSKVPVKTTAISLPEARHLLSDLDSQPKSLFEYGAQPREGSKFKWPLGLSSVPYGRVGKTDRPLLGLRIFPEAALKT</sequence>
<dbReference type="Proteomes" id="UP001465976">
    <property type="component" value="Unassembled WGS sequence"/>
</dbReference>
<evidence type="ECO:0000313" key="7">
    <source>
        <dbReference type="Proteomes" id="UP001465976"/>
    </source>
</evidence>
<keyword evidence="2 4" id="KW-0863">Zinc-finger</keyword>
<name>A0ABR3FEG1_9AGAR</name>
<evidence type="ECO:0000256" key="2">
    <source>
        <dbReference type="ARBA" id="ARBA00022771"/>
    </source>
</evidence>
<evidence type="ECO:0000259" key="5">
    <source>
        <dbReference type="PROSITE" id="PS50865"/>
    </source>
</evidence>
<dbReference type="PROSITE" id="PS50865">
    <property type="entry name" value="ZF_MYND_2"/>
    <property type="match status" value="1"/>
</dbReference>